<dbReference type="RefSeq" id="WP_279857205.1">
    <property type="nucleotide sequence ID" value="NZ_JARVUX010000002.1"/>
</dbReference>
<feature type="domain" description="FtsK" evidence="4">
    <location>
        <begin position="149"/>
        <end position="343"/>
    </location>
</feature>
<gene>
    <name evidence="5" type="ORF">QDQ28_05615</name>
</gene>
<dbReference type="PANTHER" id="PTHR22683:SF41">
    <property type="entry name" value="DNA TRANSLOCASE FTSK"/>
    <property type="match status" value="1"/>
</dbReference>
<proteinExistence type="predicted"/>
<dbReference type="GO" id="GO:0016020">
    <property type="term" value="C:membrane"/>
    <property type="evidence" value="ECO:0007669"/>
    <property type="project" value="UniProtKB-SubCell"/>
</dbReference>
<dbReference type="GO" id="GO:0005524">
    <property type="term" value="F:ATP binding"/>
    <property type="evidence" value="ECO:0007669"/>
    <property type="project" value="UniProtKB-UniRule"/>
</dbReference>
<dbReference type="Proteomes" id="UP001222958">
    <property type="component" value="Unassembled WGS sequence"/>
</dbReference>
<dbReference type="PROSITE" id="PS50901">
    <property type="entry name" value="FTSK"/>
    <property type="match status" value="1"/>
</dbReference>
<sequence>MILEAMLSAALGGIVYGYMESMREKKEEIKLEKEKLEEINNINTWKKCLELADTKGIKNKVGDTFLLEVYKKTDYGFTAVTKAPLGVDWIALKNVESALETAFKGTVEIKKEKYTDEINVEVITRKPEFDFKPVVLNCNEWLGGFKANRTPFSISLYENPHILYSGKTGSGKTFAMFISFTNMLYNYKNDFDVYITQLVNSETKIFSKCKPCKMTASNLEEALVVLEKIVEICDKREKEISKYGYVSVRHWNEDNSDRKFKRIILLMDEFSFFKQEEGDSEEEKKLKNKCESYLKRIAKAGRSMDVSIIGALQKATVENINSSVRSQMCIISLRQFSGQDSKICIGTTEGARLDDCEAIIKGAGIYEKVFIPRIKSKQPQTELQKYDKNIIIPHKCIVKDEIKKKEEIKIKETNVVEIKDAIKKKPRRNIKGA</sequence>
<keyword evidence="1 3" id="KW-0547">Nucleotide-binding</keyword>
<dbReference type="PANTHER" id="PTHR22683">
    <property type="entry name" value="SPORULATION PROTEIN RELATED"/>
    <property type="match status" value="1"/>
</dbReference>
<dbReference type="SUPFAM" id="SSF52540">
    <property type="entry name" value="P-loop containing nucleoside triphosphate hydrolases"/>
    <property type="match status" value="1"/>
</dbReference>
<evidence type="ECO:0000256" key="2">
    <source>
        <dbReference type="ARBA" id="ARBA00022840"/>
    </source>
</evidence>
<comment type="caution">
    <text evidence="5">The sequence shown here is derived from an EMBL/GenBank/DDBJ whole genome shotgun (WGS) entry which is preliminary data.</text>
</comment>
<dbReference type="InterPro" id="IPR050206">
    <property type="entry name" value="FtsK/SpoIIIE/SftA"/>
</dbReference>
<accession>A0AAP4EDY3</accession>
<organism evidence="5 6">
    <name type="scientific">Clostridium perfringens</name>
    <dbReference type="NCBI Taxonomy" id="1502"/>
    <lineage>
        <taxon>Bacteria</taxon>
        <taxon>Bacillati</taxon>
        <taxon>Bacillota</taxon>
        <taxon>Clostridia</taxon>
        <taxon>Eubacteriales</taxon>
        <taxon>Clostridiaceae</taxon>
        <taxon>Clostridium</taxon>
    </lineage>
</organism>
<evidence type="ECO:0000256" key="3">
    <source>
        <dbReference type="PROSITE-ProRule" id="PRU00289"/>
    </source>
</evidence>
<dbReference type="GO" id="GO:0003677">
    <property type="term" value="F:DNA binding"/>
    <property type="evidence" value="ECO:0007669"/>
    <property type="project" value="InterPro"/>
</dbReference>
<reference evidence="5" key="1">
    <citation type="submission" date="2023-04" db="EMBL/GenBank/DDBJ databases">
        <title>Epidemiological investigation of Clostridium perfringens isolated from cattle.</title>
        <authorList>
            <person name="Tian R."/>
        </authorList>
    </citation>
    <scope>NUCLEOTIDE SEQUENCE</scope>
    <source>
        <strain evidence="5">ZWCP172</strain>
    </source>
</reference>
<feature type="binding site" evidence="3">
    <location>
        <begin position="166"/>
        <end position="173"/>
    </location>
    <ligand>
        <name>ATP</name>
        <dbReference type="ChEBI" id="CHEBI:30616"/>
    </ligand>
</feature>
<dbReference type="Gene3D" id="3.40.50.300">
    <property type="entry name" value="P-loop containing nucleotide triphosphate hydrolases"/>
    <property type="match status" value="1"/>
</dbReference>
<protein>
    <recommendedName>
        <fullName evidence="4">FtsK domain-containing protein</fullName>
    </recommendedName>
</protein>
<name>A0AAP4EDY3_CLOPF</name>
<dbReference type="InterPro" id="IPR027417">
    <property type="entry name" value="P-loop_NTPase"/>
</dbReference>
<evidence type="ECO:0000313" key="5">
    <source>
        <dbReference type="EMBL" id="MDH2335660.1"/>
    </source>
</evidence>
<evidence type="ECO:0000256" key="1">
    <source>
        <dbReference type="ARBA" id="ARBA00022741"/>
    </source>
</evidence>
<dbReference type="InterPro" id="IPR002543">
    <property type="entry name" value="FtsK_dom"/>
</dbReference>
<dbReference type="AlphaFoldDB" id="A0AAP4EDY3"/>
<evidence type="ECO:0000259" key="4">
    <source>
        <dbReference type="PROSITE" id="PS50901"/>
    </source>
</evidence>
<dbReference type="EMBL" id="JARVUX010000002">
    <property type="protein sequence ID" value="MDH2335660.1"/>
    <property type="molecule type" value="Genomic_DNA"/>
</dbReference>
<evidence type="ECO:0000313" key="6">
    <source>
        <dbReference type="Proteomes" id="UP001222958"/>
    </source>
</evidence>
<keyword evidence="2 3" id="KW-0067">ATP-binding</keyword>